<keyword evidence="3" id="KW-1185">Reference proteome</keyword>
<dbReference type="STRING" id="1076256.A0A2H3BEE4"/>
<feature type="compositionally biased region" description="Polar residues" evidence="1">
    <location>
        <begin position="32"/>
        <end position="51"/>
    </location>
</feature>
<feature type="region of interest" description="Disordered" evidence="1">
    <location>
        <begin position="1"/>
        <end position="153"/>
    </location>
</feature>
<dbReference type="Proteomes" id="UP000218334">
    <property type="component" value="Unassembled WGS sequence"/>
</dbReference>
<proteinExistence type="predicted"/>
<feature type="compositionally biased region" description="Basic and acidic residues" evidence="1">
    <location>
        <begin position="380"/>
        <end position="390"/>
    </location>
</feature>
<dbReference type="EMBL" id="KZ293430">
    <property type="protein sequence ID" value="PBK69245.1"/>
    <property type="molecule type" value="Genomic_DNA"/>
</dbReference>
<name>A0A2H3BEE4_9AGAR</name>
<dbReference type="AlphaFoldDB" id="A0A2H3BEE4"/>
<feature type="compositionally biased region" description="Low complexity" evidence="1">
    <location>
        <begin position="91"/>
        <end position="104"/>
    </location>
</feature>
<reference evidence="3" key="1">
    <citation type="journal article" date="2017" name="Nat. Ecol. Evol.">
        <title>Genome expansion and lineage-specific genetic innovations in the forest pathogenic fungi Armillaria.</title>
        <authorList>
            <person name="Sipos G."/>
            <person name="Prasanna A.N."/>
            <person name="Walter M.C."/>
            <person name="O'Connor E."/>
            <person name="Balint B."/>
            <person name="Krizsan K."/>
            <person name="Kiss B."/>
            <person name="Hess J."/>
            <person name="Varga T."/>
            <person name="Slot J."/>
            <person name="Riley R."/>
            <person name="Boka B."/>
            <person name="Rigling D."/>
            <person name="Barry K."/>
            <person name="Lee J."/>
            <person name="Mihaltcheva S."/>
            <person name="LaButti K."/>
            <person name="Lipzen A."/>
            <person name="Waldron R."/>
            <person name="Moloney N.M."/>
            <person name="Sperisen C."/>
            <person name="Kredics L."/>
            <person name="Vagvoelgyi C."/>
            <person name="Patrignani A."/>
            <person name="Fitzpatrick D."/>
            <person name="Nagy I."/>
            <person name="Doyle S."/>
            <person name="Anderson J.B."/>
            <person name="Grigoriev I.V."/>
            <person name="Gueldener U."/>
            <person name="Muensterkoetter M."/>
            <person name="Nagy L.G."/>
        </authorList>
    </citation>
    <scope>NUCLEOTIDE SEQUENCE [LARGE SCALE GENOMIC DNA]</scope>
    <source>
        <strain evidence="3">28-4</strain>
    </source>
</reference>
<protein>
    <submittedName>
        <fullName evidence="2">Uncharacterized protein</fullName>
    </submittedName>
</protein>
<organism evidence="2 3">
    <name type="scientific">Armillaria solidipes</name>
    <dbReference type="NCBI Taxonomy" id="1076256"/>
    <lineage>
        <taxon>Eukaryota</taxon>
        <taxon>Fungi</taxon>
        <taxon>Dikarya</taxon>
        <taxon>Basidiomycota</taxon>
        <taxon>Agaricomycotina</taxon>
        <taxon>Agaricomycetes</taxon>
        <taxon>Agaricomycetidae</taxon>
        <taxon>Agaricales</taxon>
        <taxon>Marasmiineae</taxon>
        <taxon>Physalacriaceae</taxon>
        <taxon>Armillaria</taxon>
    </lineage>
</organism>
<gene>
    <name evidence="2" type="ORF">ARMSODRAFT_1085097</name>
</gene>
<accession>A0A2H3BEE4</accession>
<feature type="region of interest" description="Disordered" evidence="1">
    <location>
        <begin position="360"/>
        <end position="418"/>
    </location>
</feature>
<evidence type="ECO:0000256" key="1">
    <source>
        <dbReference type="SAM" id="MobiDB-lite"/>
    </source>
</evidence>
<evidence type="ECO:0000313" key="2">
    <source>
        <dbReference type="EMBL" id="PBK69245.1"/>
    </source>
</evidence>
<sequence length="448" mass="50183">MESPSPSKRIIKYTYLDRQKKKRGGQGRSELFSGSDNEMPLETQSNASSRVNKGKKPMSSMKPPSSIGTIKSEFKVPSPKQSRDDTFKPPSSSHARQSSVVSLSRVANDGASPSTNRKPPSSVGRAAKPRSSIKQPVEREEYESDEDDNASVAESFISLSRVRRSEAERTEYFKNQPECQFIEDDSYHVKCTRCGKVVSLGTNRPFTVRPWEKHREKCDQQVPSSMLNEQSDIEQPALPTAKPKRGLKTEADRKLLLETDPRAETVRPNETLCKRCQKWIRCTTQTYSLFVWNKHQIICSDTSPSNRVAAAGGRIRLVNDPQVKSCGPRHVDCKFCETTIQLEGDYDPTNWITHQSTCTAPLPPPSATSESTVVAPSDGSEMRGVKRPLEDLEETADDDTLRLNRPRKSNYKPEDKEAPSTLGWFLMPFKAFARGFKESIDNMNASGS</sequence>
<evidence type="ECO:0000313" key="3">
    <source>
        <dbReference type="Proteomes" id="UP000218334"/>
    </source>
</evidence>
<feature type="compositionally biased region" description="Low complexity" evidence="1">
    <location>
        <begin position="57"/>
        <end position="66"/>
    </location>
</feature>
<feature type="compositionally biased region" description="Acidic residues" evidence="1">
    <location>
        <begin position="140"/>
        <end position="149"/>
    </location>
</feature>